<dbReference type="Gene3D" id="1.20.144.10">
    <property type="entry name" value="Phosphatidic acid phosphatase type 2/haloperoxidase"/>
    <property type="match status" value="1"/>
</dbReference>
<dbReference type="InterPro" id="IPR043216">
    <property type="entry name" value="PAP-like"/>
</dbReference>
<dbReference type="GO" id="GO:0016020">
    <property type="term" value="C:membrane"/>
    <property type="evidence" value="ECO:0007669"/>
    <property type="project" value="UniProtKB-SubCell"/>
</dbReference>
<reference evidence="9 10" key="1">
    <citation type="journal article" date="2015" name="PLoS Pathog.">
        <title>Leptomonas seymouri: Adaptations to the Dixenous Life Cycle Analyzed by Genome Sequencing, Transcriptome Profiling and Co-infection with Leishmania donovani.</title>
        <authorList>
            <person name="Kraeva N."/>
            <person name="Butenko A."/>
            <person name="Hlavacova J."/>
            <person name="Kostygov A."/>
            <person name="Myskova J."/>
            <person name="Grybchuk D."/>
            <person name="Lestinova T."/>
            <person name="Votypka J."/>
            <person name="Volf P."/>
            <person name="Opperdoes F."/>
            <person name="Flegontov P."/>
            <person name="Lukes J."/>
            <person name="Yurchenko V."/>
        </authorList>
    </citation>
    <scope>NUCLEOTIDE SEQUENCE [LARGE SCALE GENOMIC DNA]</scope>
    <source>
        <strain evidence="9 10">ATCC 30220</strain>
    </source>
</reference>
<keyword evidence="5 7" id="KW-0472">Membrane</keyword>
<evidence type="ECO:0000313" key="10">
    <source>
        <dbReference type="Proteomes" id="UP000038009"/>
    </source>
</evidence>
<name>A0A0N1I1J3_LEPSE</name>
<feature type="domain" description="Phosphatidic acid phosphatase type 2/haloperoxidase" evidence="8">
    <location>
        <begin position="102"/>
        <end position="239"/>
    </location>
</feature>
<dbReference type="AlphaFoldDB" id="A0A0N1I1J3"/>
<feature type="region of interest" description="Disordered" evidence="6">
    <location>
        <begin position="280"/>
        <end position="312"/>
    </location>
</feature>
<gene>
    <name evidence="9" type="ORF">ABL78_7748</name>
</gene>
<organism evidence="9 10">
    <name type="scientific">Leptomonas seymouri</name>
    <dbReference type="NCBI Taxonomy" id="5684"/>
    <lineage>
        <taxon>Eukaryota</taxon>
        <taxon>Discoba</taxon>
        <taxon>Euglenozoa</taxon>
        <taxon>Kinetoplastea</taxon>
        <taxon>Metakinetoplastina</taxon>
        <taxon>Trypanosomatida</taxon>
        <taxon>Trypanosomatidae</taxon>
        <taxon>Leishmaniinae</taxon>
        <taxon>Leptomonas</taxon>
    </lineage>
</organism>
<evidence type="ECO:0000256" key="2">
    <source>
        <dbReference type="ARBA" id="ARBA00008816"/>
    </source>
</evidence>
<dbReference type="VEuPathDB" id="TriTrypDB:Lsey_0411_0050"/>
<dbReference type="GO" id="GO:0006644">
    <property type="term" value="P:phospholipid metabolic process"/>
    <property type="evidence" value="ECO:0007669"/>
    <property type="project" value="InterPro"/>
</dbReference>
<evidence type="ECO:0000259" key="8">
    <source>
        <dbReference type="SMART" id="SM00014"/>
    </source>
</evidence>
<evidence type="ECO:0000256" key="1">
    <source>
        <dbReference type="ARBA" id="ARBA00004141"/>
    </source>
</evidence>
<dbReference type="InterPro" id="IPR000326">
    <property type="entry name" value="PAP2/HPO"/>
</dbReference>
<comment type="subcellular location">
    <subcellularLocation>
        <location evidence="1">Membrane</location>
        <topology evidence="1">Multi-pass membrane protein</topology>
    </subcellularLocation>
</comment>
<feature type="transmembrane region" description="Helical" evidence="7">
    <location>
        <begin position="97"/>
        <end position="117"/>
    </location>
</feature>
<protein>
    <recommendedName>
        <fullName evidence="8">Phosphatidic acid phosphatase type 2/haloperoxidase domain-containing protein</fullName>
    </recommendedName>
</protein>
<dbReference type="OMA" id="PDYLMII"/>
<evidence type="ECO:0000256" key="3">
    <source>
        <dbReference type="ARBA" id="ARBA00022692"/>
    </source>
</evidence>
<dbReference type="SUPFAM" id="SSF48317">
    <property type="entry name" value="Acid phosphatase/Vanadium-dependent haloperoxidase"/>
    <property type="match status" value="1"/>
</dbReference>
<keyword evidence="3 7" id="KW-0812">Transmembrane</keyword>
<evidence type="ECO:0000256" key="6">
    <source>
        <dbReference type="SAM" id="MobiDB-lite"/>
    </source>
</evidence>
<feature type="transmembrane region" description="Helical" evidence="7">
    <location>
        <begin position="58"/>
        <end position="77"/>
    </location>
</feature>
<dbReference type="Pfam" id="PF01569">
    <property type="entry name" value="PAP2"/>
    <property type="match status" value="1"/>
</dbReference>
<evidence type="ECO:0000256" key="5">
    <source>
        <dbReference type="ARBA" id="ARBA00023136"/>
    </source>
</evidence>
<evidence type="ECO:0000313" key="9">
    <source>
        <dbReference type="EMBL" id="KPI83230.1"/>
    </source>
</evidence>
<dbReference type="PANTHER" id="PTHR10165:SF35">
    <property type="entry name" value="RE23632P"/>
    <property type="match status" value="1"/>
</dbReference>
<feature type="transmembrane region" description="Helical" evidence="7">
    <location>
        <begin position="224"/>
        <end position="245"/>
    </location>
</feature>
<comment type="similarity">
    <text evidence="2">Belongs to the PA-phosphatase related phosphoesterase family.</text>
</comment>
<comment type="caution">
    <text evidence="9">The sequence shown here is derived from an EMBL/GenBank/DDBJ whole genome shotgun (WGS) entry which is preliminary data.</text>
</comment>
<dbReference type="GO" id="GO:0008195">
    <property type="term" value="F:phosphatidate phosphatase activity"/>
    <property type="evidence" value="ECO:0007669"/>
    <property type="project" value="TreeGrafter"/>
</dbReference>
<keyword evidence="10" id="KW-1185">Reference proteome</keyword>
<dbReference type="PANTHER" id="PTHR10165">
    <property type="entry name" value="LIPID PHOSPHATE PHOSPHATASE"/>
    <property type="match status" value="1"/>
</dbReference>
<dbReference type="SMART" id="SM00014">
    <property type="entry name" value="acidPPc"/>
    <property type="match status" value="1"/>
</dbReference>
<dbReference type="EMBL" id="LJSK01000411">
    <property type="protein sequence ID" value="KPI83230.1"/>
    <property type="molecule type" value="Genomic_DNA"/>
</dbReference>
<dbReference type="InterPro" id="IPR036938">
    <property type="entry name" value="PAP2/HPO_sf"/>
</dbReference>
<keyword evidence="4 7" id="KW-1133">Transmembrane helix</keyword>
<dbReference type="Proteomes" id="UP000038009">
    <property type="component" value="Unassembled WGS sequence"/>
</dbReference>
<dbReference type="GO" id="GO:0046839">
    <property type="term" value="P:phospholipid dephosphorylation"/>
    <property type="evidence" value="ECO:0007669"/>
    <property type="project" value="TreeGrafter"/>
</dbReference>
<dbReference type="OrthoDB" id="8907274at2759"/>
<dbReference type="CDD" id="cd03390">
    <property type="entry name" value="PAP2_containing_1_like"/>
    <property type="match status" value="1"/>
</dbReference>
<feature type="transmembrane region" description="Helical" evidence="7">
    <location>
        <begin position="18"/>
        <end position="37"/>
    </location>
</feature>
<evidence type="ECO:0000256" key="7">
    <source>
        <dbReference type="SAM" id="Phobius"/>
    </source>
</evidence>
<evidence type="ECO:0000256" key="4">
    <source>
        <dbReference type="ARBA" id="ARBA00022989"/>
    </source>
</evidence>
<proteinExistence type="inferred from homology"/>
<sequence length="312" mass="34933">MDFKFLIHHFLLWRVPDYLMIIALAVIAALIGAKVRPHCRSFNWADPSIRYPFVAHETFPMFSVAIAVIFVALVYFVGELCTKWRRPAGKLYMCLHVNGWVVTHAYSICLAFVMVNVSKLYAGRLRPDFLARLAREGITEANFGAFTHDEICRAAREGRLSFPSGHSGTAFAGFVPPCVYLMGLMRTLNGGRVWLATIALFPLILPFTIAVSRTVNHRHNFDDILAGSLCGALCGVFAVLISFRVSMRGEWTLRDHPDDATEMRVRLQRMLMGEEERMMVVEEGDNDDEGRRDGESAESEVTVPGSASRGQA</sequence>
<feature type="transmembrane region" description="Helical" evidence="7">
    <location>
        <begin position="193"/>
        <end position="212"/>
    </location>
</feature>
<accession>A0A0N1I1J3</accession>